<protein>
    <submittedName>
        <fullName evidence="1">Uncharacterized protein</fullName>
    </submittedName>
</protein>
<dbReference type="OrthoDB" id="479493at2"/>
<dbReference type="KEGG" id="npz:ACX27_18635"/>
<organism evidence="1 2">
    <name type="scientific">Nostoc piscinale CENA21</name>
    <dbReference type="NCBI Taxonomy" id="224013"/>
    <lineage>
        <taxon>Bacteria</taxon>
        <taxon>Bacillati</taxon>
        <taxon>Cyanobacteriota</taxon>
        <taxon>Cyanophyceae</taxon>
        <taxon>Nostocales</taxon>
        <taxon>Nostocaceae</taxon>
        <taxon>Nostoc</taxon>
    </lineage>
</organism>
<dbReference type="EMBL" id="CP012036">
    <property type="protein sequence ID" value="ALF54399.1"/>
    <property type="molecule type" value="Genomic_DNA"/>
</dbReference>
<dbReference type="RefSeq" id="WP_062294927.1">
    <property type="nucleotide sequence ID" value="NZ_CP012036.1"/>
</dbReference>
<dbReference type="AlphaFoldDB" id="A0A0M4TM26"/>
<reference evidence="2" key="1">
    <citation type="submission" date="2015-07" db="EMBL/GenBank/DDBJ databases">
        <title>Genome Of Nitrogen-Fixing Cyanobacterium Nostoc piscinale CENA21 From Solimoes/Amazon River Floodplain Sediments And Comparative Genomics To Uncover Biosynthetic Natural Products Potential.</title>
        <authorList>
            <person name="Leao T.F."/>
            <person name="Leao P.N."/>
            <person name="Guimaraes P.I."/>
            <person name="de Melo A.G.C."/>
            <person name="Ramos R.T.J."/>
            <person name="Silva A."/>
            <person name="Fiore M.F."/>
            <person name="Schneider M.P.C."/>
        </authorList>
    </citation>
    <scope>NUCLEOTIDE SEQUENCE [LARGE SCALE GENOMIC DNA]</scope>
    <source>
        <strain evidence="2">CENA21</strain>
    </source>
</reference>
<proteinExistence type="predicted"/>
<gene>
    <name evidence="1" type="ORF">ACX27_18635</name>
</gene>
<evidence type="ECO:0000313" key="1">
    <source>
        <dbReference type="EMBL" id="ALF54399.1"/>
    </source>
</evidence>
<dbReference type="Proteomes" id="UP000062645">
    <property type="component" value="Chromosome"/>
</dbReference>
<keyword evidence="2" id="KW-1185">Reference proteome</keyword>
<sequence>MAVLNSRSSNQKTNYITQAKSTILQWTQRLQVGQKIACGYGIALSVAVCGTLVGSLLGDHYNQVALEAQEDALQEIQLINHLKIVELTTRNKRQQLITYLDNPQLLQHEVLELRQSMTEFRKIWSQLQVLEGDIHTQAGDTEEEIAIVQNFMQTYQGVPEAYLQKVEQLLDVLKQENWHPKNIQEAQQQLINFDRSQDVSRINHFSEALTQMVVRAAGEYKDAEEILLSAQKIAIANYYY</sequence>
<dbReference type="PATRIC" id="fig|224013.5.peg.4459"/>
<dbReference type="STRING" id="224013.ACX27_18635"/>
<reference evidence="1 2" key="2">
    <citation type="journal article" date="2016" name="Genome Announc.">
        <title>Draft Genome Sequence of the N2-Fixing Cyanobacterium Nostoc piscinale CENA21, Isolated from the Brazilian Amazon Floodplain.</title>
        <authorList>
            <person name="Leao T."/>
            <person name="Guimaraes P.I."/>
            <person name="de Melo A.G."/>
            <person name="Ramos R.T."/>
            <person name="Leao P.N."/>
            <person name="Silva A."/>
            <person name="Fiore M.F."/>
            <person name="Schneider M.P."/>
        </authorList>
    </citation>
    <scope>NUCLEOTIDE SEQUENCE [LARGE SCALE GENOMIC DNA]</scope>
    <source>
        <strain evidence="1 2">CENA21</strain>
    </source>
</reference>
<evidence type="ECO:0000313" key="2">
    <source>
        <dbReference type="Proteomes" id="UP000062645"/>
    </source>
</evidence>
<accession>A0A0M4TM26</accession>
<name>A0A0M4TM26_9NOSO</name>